<dbReference type="RGD" id="1310008">
    <property type="gene designation" value="Dbndd1"/>
</dbReference>
<feature type="compositionally biased region" description="Low complexity" evidence="2">
    <location>
        <begin position="1"/>
        <end position="14"/>
    </location>
</feature>
<dbReference type="AlphaFoldDB" id="A0A8I6GEW7"/>
<comment type="similarity">
    <text evidence="1">Belongs to the dysbindin family.</text>
</comment>
<name>A0A8I6GEW7_RAT</name>
<feature type="region of interest" description="Disordered" evidence="2">
    <location>
        <begin position="46"/>
        <end position="74"/>
    </location>
</feature>
<feature type="compositionally biased region" description="Basic and acidic residues" evidence="2">
    <location>
        <begin position="143"/>
        <end position="159"/>
    </location>
</feature>
<reference evidence="3" key="3">
    <citation type="submission" date="2025-09" db="UniProtKB">
        <authorList>
            <consortium name="Ensembl"/>
        </authorList>
    </citation>
    <scope>IDENTIFICATION</scope>
    <source>
        <strain evidence="3">Brown Norway</strain>
    </source>
</reference>
<dbReference type="Ensembl" id="ENSRNOT00000109686.2">
    <property type="protein sequence ID" value="ENSRNOP00000086403.2"/>
    <property type="gene ID" value="ENSRNOG00000026974.7"/>
</dbReference>
<organism evidence="3 4">
    <name type="scientific">Rattus norvegicus</name>
    <name type="common">Rat</name>
    <dbReference type="NCBI Taxonomy" id="10116"/>
    <lineage>
        <taxon>Eukaryota</taxon>
        <taxon>Metazoa</taxon>
        <taxon>Chordata</taxon>
        <taxon>Craniata</taxon>
        <taxon>Vertebrata</taxon>
        <taxon>Euteleostomi</taxon>
        <taxon>Mammalia</taxon>
        <taxon>Eutheria</taxon>
        <taxon>Euarchontoglires</taxon>
        <taxon>Glires</taxon>
        <taxon>Rodentia</taxon>
        <taxon>Myomorpha</taxon>
        <taxon>Muroidea</taxon>
        <taxon>Muridae</taxon>
        <taxon>Murinae</taxon>
        <taxon>Rattus</taxon>
    </lineage>
</organism>
<evidence type="ECO:0000313" key="5">
    <source>
        <dbReference type="RGD" id="1310008"/>
    </source>
</evidence>
<feature type="region of interest" description="Disordered" evidence="2">
    <location>
        <begin position="125"/>
        <end position="176"/>
    </location>
</feature>
<reference evidence="3" key="1">
    <citation type="submission" date="2024-01" db="EMBL/GenBank/DDBJ databases">
        <title>GRCr8: a new rat reference genome assembly contstructed from accurate long reads and long range scaffolding.</title>
        <authorList>
            <person name="Doris P.A."/>
            <person name="Kalbfleisch T."/>
            <person name="Li K."/>
            <person name="Howe K."/>
            <person name="Wood J."/>
        </authorList>
    </citation>
    <scope>NUCLEOTIDE SEQUENCE [LARGE SCALE GENOMIC DNA]</scope>
    <source>
        <strain evidence="3">Brown Norway</strain>
    </source>
</reference>
<proteinExistence type="inferred from homology"/>
<feature type="region of interest" description="Disordered" evidence="2">
    <location>
        <begin position="1"/>
        <end position="29"/>
    </location>
</feature>
<evidence type="ECO:0000313" key="3">
    <source>
        <dbReference type="Ensembl" id="ENSRNOP00000086403.2"/>
    </source>
</evidence>
<dbReference type="InterPro" id="IPR007531">
    <property type="entry name" value="Dysbindin"/>
</dbReference>
<protein>
    <submittedName>
        <fullName evidence="3">Dysbindin domain containing 1</fullName>
    </submittedName>
</protein>
<dbReference type="Proteomes" id="UP000002494">
    <property type="component" value="Chromosome 19"/>
</dbReference>
<reference evidence="3" key="2">
    <citation type="submission" date="2025-08" db="UniProtKB">
        <authorList>
            <consortium name="Ensembl"/>
        </authorList>
    </citation>
    <scope>IDENTIFICATION</scope>
    <source>
        <strain evidence="3">Brown Norway</strain>
    </source>
</reference>
<dbReference type="Pfam" id="PF04440">
    <property type="entry name" value="Dysbindin"/>
    <property type="match status" value="1"/>
</dbReference>
<accession>A0A8I6GEW7</accession>
<sequence>MGRGAAPEAAARPAPRAPPRRRGPFAAAPMRCARSLDPVVIRAIGAPRLSPPLPTPLADPIGRMESPEGAGPGEITKEVKVPQAAPSVPAHETGDTCHTPVAAVEEEVGIPIPAPGFLQVTERRRLHPLSRASCLRSPSWTKTRAEQNREKQTPSDPERQGTIVDTFLTVEEPKED</sequence>
<keyword evidence="4" id="KW-1185">Reference proteome</keyword>
<evidence type="ECO:0000256" key="2">
    <source>
        <dbReference type="SAM" id="MobiDB-lite"/>
    </source>
</evidence>
<evidence type="ECO:0000313" key="4">
    <source>
        <dbReference type="Proteomes" id="UP000002494"/>
    </source>
</evidence>
<gene>
    <name evidence="3 5" type="primary">Dbndd1</name>
</gene>
<dbReference type="GeneTree" id="ENSGT00390000018903"/>
<evidence type="ECO:0000256" key="1">
    <source>
        <dbReference type="ARBA" id="ARBA00008686"/>
    </source>
</evidence>